<gene>
    <name evidence="3" type="ORF">RM844_33250</name>
</gene>
<name>A0ABU2K2B9_9ACTN</name>
<feature type="transmembrane region" description="Helical" evidence="2">
    <location>
        <begin position="25"/>
        <end position="46"/>
    </location>
</feature>
<keyword evidence="2" id="KW-1133">Transmembrane helix</keyword>
<evidence type="ECO:0000256" key="1">
    <source>
        <dbReference type="SAM" id="MobiDB-lite"/>
    </source>
</evidence>
<dbReference type="EMBL" id="JAVREO010000291">
    <property type="protein sequence ID" value="MDT0271149.1"/>
    <property type="molecule type" value="Genomic_DNA"/>
</dbReference>
<feature type="compositionally biased region" description="Basic and acidic residues" evidence="1">
    <location>
        <begin position="118"/>
        <end position="127"/>
    </location>
</feature>
<sequence>MMAALVVIIWKILDASTPDSAVAVLGVVIPMFATVGAAVFGIPIAYQRGTTVGAQQASSTKDQEVAAASDHAKKEAQAAMKTKIGPVVDNFADSARSLVERVRNGTESPAGTDTYVLTRDRDDAVPD</sequence>
<comment type="caution">
    <text evidence="3">The sequence shown here is derived from an EMBL/GenBank/DDBJ whole genome shotgun (WGS) entry which is preliminary data.</text>
</comment>
<feature type="non-terminal residue" evidence="3">
    <location>
        <position position="127"/>
    </location>
</feature>
<keyword evidence="4" id="KW-1185">Reference proteome</keyword>
<accession>A0ABU2K2B9</accession>
<protein>
    <recommendedName>
        <fullName evidence="5">Integral membrane protein</fullName>
    </recommendedName>
</protein>
<evidence type="ECO:0000256" key="2">
    <source>
        <dbReference type="SAM" id="Phobius"/>
    </source>
</evidence>
<keyword evidence="2" id="KW-0812">Transmembrane</keyword>
<reference evidence="4" key="1">
    <citation type="submission" date="2023-07" db="EMBL/GenBank/DDBJ databases">
        <title>30 novel species of actinomycetes from the DSMZ collection.</title>
        <authorList>
            <person name="Nouioui I."/>
        </authorList>
    </citation>
    <scope>NUCLEOTIDE SEQUENCE [LARGE SCALE GENOMIC DNA]</scope>
    <source>
        <strain evidence="4">DSM 44915</strain>
    </source>
</reference>
<keyword evidence="2" id="KW-0472">Membrane</keyword>
<dbReference type="Proteomes" id="UP001183410">
    <property type="component" value="Unassembled WGS sequence"/>
</dbReference>
<dbReference type="RefSeq" id="WP_311671141.1">
    <property type="nucleotide sequence ID" value="NZ_JAVREO010000291.1"/>
</dbReference>
<feature type="region of interest" description="Disordered" evidence="1">
    <location>
        <begin position="102"/>
        <end position="127"/>
    </location>
</feature>
<proteinExistence type="predicted"/>
<evidence type="ECO:0000313" key="3">
    <source>
        <dbReference type="EMBL" id="MDT0271149.1"/>
    </source>
</evidence>
<organism evidence="3 4">
    <name type="scientific">Streptomyces chisholmiae</name>
    <dbReference type="NCBI Taxonomy" id="3075540"/>
    <lineage>
        <taxon>Bacteria</taxon>
        <taxon>Bacillati</taxon>
        <taxon>Actinomycetota</taxon>
        <taxon>Actinomycetes</taxon>
        <taxon>Kitasatosporales</taxon>
        <taxon>Streptomycetaceae</taxon>
        <taxon>Streptomyces</taxon>
    </lineage>
</organism>
<evidence type="ECO:0000313" key="4">
    <source>
        <dbReference type="Proteomes" id="UP001183410"/>
    </source>
</evidence>
<evidence type="ECO:0008006" key="5">
    <source>
        <dbReference type="Google" id="ProtNLM"/>
    </source>
</evidence>